<sequence length="245" mass="27996">MAVVVWLFAGGGEAEVRGLIPFLRQHFPGCTFERKTPVRQKPGPKPNKNLAYGKTGQSLIDQIKKELPIALRGGHCDLILVIDDLDCRNPDEQKQKFLAAIDTVSAAANIDRFVGFAAPELEAWIIADWEKMAKITNFRGNRWQQMRWWLSSQRNVDFEHPESFSEYDAKKDSCREKLSDAIVEASEMLDESNRNKPRFSKSTHSPLLLLEIDPSIVQKKCPLFRDLYTKLNNFCQQVHQRPPSA</sequence>
<dbReference type="InterPro" id="IPR025455">
    <property type="entry name" value="DUF4276"/>
</dbReference>
<dbReference type="Pfam" id="PF14103">
    <property type="entry name" value="DUF4276"/>
    <property type="match status" value="1"/>
</dbReference>
<proteinExistence type="predicted"/>
<evidence type="ECO:0000313" key="1">
    <source>
        <dbReference type="EMBL" id="HGF99833.1"/>
    </source>
</evidence>
<accession>A0A7C3VF04</accession>
<dbReference type="AlphaFoldDB" id="A0A7C3VF04"/>
<organism evidence="1">
    <name type="scientific">Planktothricoides sp. SpSt-374</name>
    <dbReference type="NCBI Taxonomy" id="2282167"/>
    <lineage>
        <taxon>Bacteria</taxon>
        <taxon>Bacillati</taxon>
        <taxon>Cyanobacteriota</taxon>
        <taxon>Cyanophyceae</taxon>
        <taxon>Oscillatoriophycideae</taxon>
        <taxon>Oscillatoriales</taxon>
        <taxon>Oscillatoriaceae</taxon>
        <taxon>Planktothricoides</taxon>
    </lineage>
</organism>
<gene>
    <name evidence="1" type="ORF">ENR15_03975</name>
</gene>
<name>A0A7C3VF04_9CYAN</name>
<reference evidence="1" key="1">
    <citation type="journal article" date="2020" name="mSystems">
        <title>Genome- and Community-Level Interaction Insights into Carbon Utilization and Element Cycling Functions of Hydrothermarchaeota in Hydrothermal Sediment.</title>
        <authorList>
            <person name="Zhou Z."/>
            <person name="Liu Y."/>
            <person name="Xu W."/>
            <person name="Pan J."/>
            <person name="Luo Z.H."/>
            <person name="Li M."/>
        </authorList>
    </citation>
    <scope>NUCLEOTIDE SEQUENCE [LARGE SCALE GENOMIC DNA]</scope>
    <source>
        <strain evidence="1">SpSt-374</strain>
    </source>
</reference>
<dbReference type="EMBL" id="DSPX01000039">
    <property type="protein sequence ID" value="HGF99833.1"/>
    <property type="molecule type" value="Genomic_DNA"/>
</dbReference>
<comment type="caution">
    <text evidence="1">The sequence shown here is derived from an EMBL/GenBank/DDBJ whole genome shotgun (WGS) entry which is preliminary data.</text>
</comment>
<protein>
    <submittedName>
        <fullName evidence="1">DUF4276 family protein</fullName>
    </submittedName>
</protein>